<dbReference type="Proteomes" id="UP001320209">
    <property type="component" value="Chromosome"/>
</dbReference>
<dbReference type="SUPFAM" id="SSF63418">
    <property type="entry name" value="MurE/MurF N-terminal domain"/>
    <property type="match status" value="1"/>
</dbReference>
<feature type="binding site" evidence="2">
    <location>
        <position position="290"/>
    </location>
    <ligand>
        <name>UDP-N-acetyl-alpha-D-muramoyl-L-alanyl-D-glutamate</name>
        <dbReference type="ChEBI" id="CHEBI:83900"/>
    </ligand>
</feature>
<evidence type="ECO:0000259" key="4">
    <source>
        <dbReference type="Pfam" id="PF08245"/>
    </source>
</evidence>
<feature type="binding site" evidence="2">
    <location>
        <position position="288"/>
    </location>
    <ligand>
        <name>UDP-N-acetyl-alpha-D-muramoyl-L-alanyl-D-glutamate</name>
        <dbReference type="ChEBI" id="CHEBI:83900"/>
    </ligand>
</feature>
<comment type="subcellular location">
    <subcellularLocation>
        <location evidence="2">Cytoplasm</location>
    </subcellularLocation>
</comment>
<evidence type="ECO:0000256" key="1">
    <source>
        <dbReference type="ARBA" id="ARBA00005898"/>
    </source>
</evidence>
<feature type="modified residue" description="N6-carboxylysine" evidence="2">
    <location>
        <position position="322"/>
    </location>
</feature>
<comment type="caution">
    <text evidence="2">Lacks conserved residue(s) required for the propagation of feature annotation.</text>
</comment>
<dbReference type="InterPro" id="IPR004101">
    <property type="entry name" value="Mur_ligase_C"/>
</dbReference>
<feature type="domain" description="Mur ligase C-terminal" evidence="3">
    <location>
        <begin position="493"/>
        <end position="624"/>
    </location>
</feature>
<feature type="short sequence motif" description="Meso-diaminopimelate recognition motif" evidence="2">
    <location>
        <begin position="569"/>
        <end position="572"/>
    </location>
</feature>
<keyword evidence="2" id="KW-0067">ATP-binding</keyword>
<feature type="binding site" evidence="2">
    <location>
        <position position="626"/>
    </location>
    <ligand>
        <name>meso-2,6-diaminopimelate</name>
        <dbReference type="ChEBI" id="CHEBI:57791"/>
    </ligand>
</feature>
<protein>
    <recommendedName>
        <fullName evidence="2">UDP-N-acetylmuramoyl-L-alanyl-D-glutamate--2,6-diaminopimelate ligase</fullName>
        <ecNumber evidence="2">6.3.2.13</ecNumber>
    </recommendedName>
    <alternativeName>
        <fullName evidence="2">Meso-A2pm-adding enzyme</fullName>
    </alternativeName>
    <alternativeName>
        <fullName evidence="2">Meso-diaminopimelate-adding enzyme</fullName>
    </alternativeName>
    <alternativeName>
        <fullName evidence="2">UDP-MurNAc-L-Ala-D-Glu:meso-diaminopimelate ligase</fullName>
    </alternativeName>
    <alternativeName>
        <fullName evidence="2">UDP-MurNAc-tripeptide synthetase</fullName>
    </alternativeName>
    <alternativeName>
        <fullName evidence="2">UDP-N-acetylmuramyl-tripeptide synthetase</fullName>
    </alternativeName>
</protein>
<evidence type="ECO:0000313" key="5">
    <source>
        <dbReference type="EMBL" id="BDB96073.1"/>
    </source>
</evidence>
<keyword evidence="2" id="KW-0133">Cell shape</keyword>
<dbReference type="PANTHER" id="PTHR23135:SF4">
    <property type="entry name" value="UDP-N-ACETYLMURAMOYL-L-ALANYL-D-GLUTAMATE--2,6-DIAMINOPIMELATE LIGASE MURE HOMOLOG, CHLOROPLASTIC"/>
    <property type="match status" value="1"/>
</dbReference>
<dbReference type="SUPFAM" id="SSF53623">
    <property type="entry name" value="MurD-like peptide ligases, catalytic domain"/>
    <property type="match status" value="1"/>
</dbReference>
<dbReference type="EMBL" id="AP025225">
    <property type="protein sequence ID" value="BDB96073.1"/>
    <property type="molecule type" value="Genomic_DNA"/>
</dbReference>
<keyword evidence="2" id="KW-0963">Cytoplasm</keyword>
<feature type="binding site" evidence="2">
    <location>
        <position position="622"/>
    </location>
    <ligand>
        <name>meso-2,6-diaminopimelate</name>
        <dbReference type="ChEBI" id="CHEBI:57791"/>
    </ligand>
</feature>
<keyword evidence="2" id="KW-0460">Magnesium</keyword>
<evidence type="ECO:0000256" key="2">
    <source>
        <dbReference type="HAMAP-Rule" id="MF_00208"/>
    </source>
</evidence>
<feature type="binding site" evidence="2">
    <location>
        <position position="282"/>
    </location>
    <ligand>
        <name>UDP-N-acetyl-alpha-D-muramoyl-L-alanyl-D-glutamate</name>
        <dbReference type="ChEBI" id="CHEBI:83900"/>
    </ligand>
</feature>
<dbReference type="InterPro" id="IPR005761">
    <property type="entry name" value="UDP-N-AcMur-Glu-dNH2Pim_ligase"/>
</dbReference>
<comment type="cofactor">
    <cofactor evidence="2">
        <name>Mg(2+)</name>
        <dbReference type="ChEBI" id="CHEBI:18420"/>
    </cofactor>
</comment>
<feature type="domain" description="Mur ligase central" evidence="4">
    <location>
        <begin position="199"/>
        <end position="368"/>
    </location>
</feature>
<dbReference type="Pfam" id="PF08245">
    <property type="entry name" value="Mur_ligase_M"/>
    <property type="match status" value="1"/>
</dbReference>
<feature type="binding site" evidence="2">
    <location>
        <begin position="569"/>
        <end position="572"/>
    </location>
    <ligand>
        <name>meso-2,6-diaminopimelate</name>
        <dbReference type="ChEBI" id="CHEBI:57791"/>
    </ligand>
</feature>
<feature type="binding site" evidence="2">
    <location>
        <begin position="201"/>
        <end position="207"/>
    </location>
    <ligand>
        <name>ATP</name>
        <dbReference type="ChEBI" id="CHEBI:30616"/>
    </ligand>
</feature>
<accession>A0ABN6L2H4</accession>
<dbReference type="Gene3D" id="3.40.1390.10">
    <property type="entry name" value="MurE/MurF, N-terminal domain"/>
    <property type="match status" value="1"/>
</dbReference>
<dbReference type="SUPFAM" id="SSF53244">
    <property type="entry name" value="MurD-like peptide ligases, peptide-binding domain"/>
    <property type="match status" value="1"/>
</dbReference>
<comment type="pathway">
    <text evidence="2">Cell wall biogenesis; peptidoglycan biosynthesis.</text>
</comment>
<feature type="binding site" evidence="2">
    <location>
        <position position="545"/>
    </location>
    <ligand>
        <name>meso-2,6-diaminopimelate</name>
        <dbReference type="ChEBI" id="CHEBI:57791"/>
    </ligand>
</feature>
<proteinExistence type="inferred from homology"/>
<comment type="catalytic activity">
    <reaction evidence="2">
        <text>UDP-N-acetyl-alpha-D-muramoyl-L-alanyl-D-glutamate + meso-2,6-diaminopimelate + ATP = UDP-N-acetyl-alpha-D-muramoyl-L-alanyl-gamma-D-glutamyl-meso-2,6-diaminopimelate + ADP + phosphate + H(+)</text>
        <dbReference type="Rhea" id="RHEA:23676"/>
        <dbReference type="ChEBI" id="CHEBI:15378"/>
        <dbReference type="ChEBI" id="CHEBI:30616"/>
        <dbReference type="ChEBI" id="CHEBI:43474"/>
        <dbReference type="ChEBI" id="CHEBI:57791"/>
        <dbReference type="ChEBI" id="CHEBI:83900"/>
        <dbReference type="ChEBI" id="CHEBI:83905"/>
        <dbReference type="ChEBI" id="CHEBI:456216"/>
        <dbReference type="EC" id="6.3.2.13"/>
    </reaction>
</comment>
<keyword evidence="6" id="KW-1185">Reference proteome</keyword>
<dbReference type="Gene3D" id="3.90.190.20">
    <property type="entry name" value="Mur ligase, C-terminal domain"/>
    <property type="match status" value="1"/>
</dbReference>
<dbReference type="InterPro" id="IPR013221">
    <property type="entry name" value="Mur_ligase_cen"/>
</dbReference>
<keyword evidence="2" id="KW-0573">Peptidoglycan synthesis</keyword>
<dbReference type="InterPro" id="IPR036565">
    <property type="entry name" value="Mur-like_cat_sf"/>
</dbReference>
<reference evidence="5" key="1">
    <citation type="submission" date="2021-10" db="EMBL/GenBank/DDBJ databases">
        <title>Genome Sequence of The Candidatus Hydrogeosomobacter endosymbioticus, an Intracellular Bacterial Symbiont of the Anaerobic Ciliate GW7.</title>
        <authorList>
            <person name="Shiohama Y."/>
            <person name="Shinzato N."/>
        </authorList>
    </citation>
    <scope>NUCLEOTIDE SEQUENCE [LARGE SCALE GENOMIC DNA]</scope>
    <source>
        <strain evidence="5">200920</strain>
    </source>
</reference>
<dbReference type="InterPro" id="IPR035911">
    <property type="entry name" value="MurE/MurF_N"/>
</dbReference>
<comment type="PTM">
    <text evidence="2">Carboxylation is probably crucial for Mg(2+) binding and, consequently, for the gamma-phosphate positioning of ATP.</text>
</comment>
<keyword evidence="2" id="KW-0436">Ligase</keyword>
<dbReference type="EC" id="6.3.2.13" evidence="2"/>
<keyword evidence="2" id="KW-0131">Cell cycle</keyword>
<name>A0ABN6L2H4_9PROT</name>
<comment type="function">
    <text evidence="2">Catalyzes the addition of meso-diaminopimelic acid to the nucleotide precursor UDP-N-acetylmuramoyl-L-alanyl-D-glutamate (UMAG) in the biosynthesis of bacterial cell-wall peptidoglycan.</text>
</comment>
<keyword evidence="2" id="KW-0961">Cell wall biogenesis/degradation</keyword>
<keyword evidence="2" id="KW-0132">Cell division</keyword>
<sequence length="651" mass="70400">MRYVTLADIVVRLREESLVFCGDLPLSLASANVGFVVDDSRKIQNKHVGKFVFVAVSGAQSNGGDFICEAVAKGAVAVVIEPSALPKECIGDPAESAFHESKFYAVSRPSSCTNDLLISKFHHVCSNFDRSIGAERPEVGFAEEFTKSKNCAGALNKKNKIFTCAELKNKTILVKDARAALSEICNILYDSIPEKIVAITGTDGKTSITECVRKLWKADGRRAASIGTLGVQTANCVSGNIGIDQLLMSGTHSFSMPGIVSLYEILSGLGRKGVSNIVMEATSHGLHQMRLGKIKSDVGIFSSFHQDHLDYHKSMSNYFEAKMLLFARHVKPHGLAFIHKDIPYIERISEMCSKKCIDMHLYGEKTNGSSGEVGLSYSVISRVDGGEDFSIGKSVGKEELDLPHQSSQYLIDRDLIINESGTIEKLDTIGKESEYSSFVRFNIFGESFIDKIKGVACKFQLDNATAAIGAFVACGGRIEVARGVINELFNIRGRMELVARTSDGALVFVDYAHTPGALRSALAQLRETIKVGAKICVVFGCGGDRDPSKRMLMGEIASQHSDFVFVTDDNPRSEDASSIRAEIMKGVAASKSAVVKEIAGRRAAIEEAVSTLRAGDVLLIAGKGHEEFQIVGGSAVKFSDSKCAAEACRRK</sequence>
<dbReference type="InterPro" id="IPR036615">
    <property type="entry name" value="Mur_ligase_C_dom_sf"/>
</dbReference>
<evidence type="ECO:0000259" key="3">
    <source>
        <dbReference type="Pfam" id="PF02875"/>
    </source>
</evidence>
<organism evidence="5 6">
    <name type="scientific">Candidatus Hydrogenosomobacter endosymbioticus</name>
    <dbReference type="NCBI Taxonomy" id="2558174"/>
    <lineage>
        <taxon>Bacteria</taxon>
        <taxon>Pseudomonadati</taxon>
        <taxon>Pseudomonadota</taxon>
        <taxon>Alphaproteobacteria</taxon>
        <taxon>Holosporales</taxon>
        <taxon>Holosporaceae</taxon>
        <taxon>Candidatus Hydrogenosomobacter</taxon>
    </lineage>
</organism>
<evidence type="ECO:0000313" key="6">
    <source>
        <dbReference type="Proteomes" id="UP001320209"/>
    </source>
</evidence>
<dbReference type="PANTHER" id="PTHR23135">
    <property type="entry name" value="MUR LIGASE FAMILY MEMBER"/>
    <property type="match status" value="1"/>
</dbReference>
<gene>
    <name evidence="2" type="primary">murE</name>
    <name evidence="5" type="ORF">HYD_2060</name>
</gene>
<feature type="binding site" evidence="2">
    <location>
        <position position="40"/>
    </location>
    <ligand>
        <name>UDP-N-acetyl-alpha-D-muramoyl-L-alanyl-D-glutamate</name>
        <dbReference type="ChEBI" id="CHEBI:83900"/>
    </ligand>
</feature>
<dbReference type="Gene3D" id="3.40.1190.10">
    <property type="entry name" value="Mur-like, catalytic domain"/>
    <property type="match status" value="1"/>
</dbReference>
<comment type="similarity">
    <text evidence="1 2">Belongs to the MurCDEF family. MurE subfamily.</text>
</comment>
<dbReference type="HAMAP" id="MF_00208">
    <property type="entry name" value="MurE"/>
    <property type="match status" value="1"/>
</dbReference>
<keyword evidence="2" id="KW-0547">Nucleotide-binding</keyword>
<dbReference type="RefSeq" id="WP_236865476.1">
    <property type="nucleotide sequence ID" value="NZ_AP025225.1"/>
</dbReference>
<dbReference type="Pfam" id="PF02875">
    <property type="entry name" value="Mur_ligase_C"/>
    <property type="match status" value="1"/>
</dbReference>